<evidence type="ECO:0000256" key="1">
    <source>
        <dbReference type="ARBA" id="ARBA00022448"/>
    </source>
</evidence>
<evidence type="ECO:0000256" key="7">
    <source>
        <dbReference type="SAM" id="Phobius"/>
    </source>
</evidence>
<evidence type="ECO:0000256" key="5">
    <source>
        <dbReference type="ARBA" id="ARBA00022989"/>
    </source>
</evidence>
<keyword evidence="3" id="KW-0547">Nucleotide-binding</keyword>
<dbReference type="InterPro" id="IPR050173">
    <property type="entry name" value="ABC_transporter_C-like"/>
</dbReference>
<keyword evidence="5 7" id="KW-1133">Transmembrane helix</keyword>
<dbReference type="OrthoDB" id="6500128at2759"/>
<dbReference type="GO" id="GO:0140359">
    <property type="term" value="F:ABC-type transporter activity"/>
    <property type="evidence" value="ECO:0007669"/>
    <property type="project" value="InterPro"/>
</dbReference>
<evidence type="ECO:0000256" key="4">
    <source>
        <dbReference type="ARBA" id="ARBA00022840"/>
    </source>
</evidence>
<evidence type="ECO:0000256" key="6">
    <source>
        <dbReference type="ARBA" id="ARBA00023136"/>
    </source>
</evidence>
<dbReference type="PROSITE" id="PS50929">
    <property type="entry name" value="ABC_TM1F"/>
    <property type="match status" value="1"/>
</dbReference>
<dbReference type="InterPro" id="IPR011527">
    <property type="entry name" value="ABC1_TM_dom"/>
</dbReference>
<dbReference type="GO" id="GO:0005524">
    <property type="term" value="F:ATP binding"/>
    <property type="evidence" value="ECO:0007669"/>
    <property type="project" value="UniProtKB-KW"/>
</dbReference>
<protein>
    <recommendedName>
        <fullName evidence="8">ABC transmembrane type-1 domain-containing protein</fullName>
    </recommendedName>
</protein>
<comment type="caution">
    <text evidence="9">The sequence shown here is derived from an EMBL/GenBank/DDBJ whole genome shotgun (WGS) entry which is preliminary data.</text>
</comment>
<keyword evidence="2 7" id="KW-0812">Transmembrane</keyword>
<keyword evidence="10" id="KW-1185">Reference proteome</keyword>
<dbReference type="Pfam" id="PF00664">
    <property type="entry name" value="ABC_membrane"/>
    <property type="match status" value="1"/>
</dbReference>
<dbReference type="SUPFAM" id="SSF90123">
    <property type="entry name" value="ABC transporter transmembrane region"/>
    <property type="match status" value="1"/>
</dbReference>
<dbReference type="AlphaFoldDB" id="A0A448XDR8"/>
<sequence>MLWYRISFSKLNIYVATSRQLKRLISVTLSPIFSHFSETLSGVSTIRAYGLGDRYAQLNAAHLDLNNSAKFVAIITNRWLSIRLEFMGNLISMLVAAFSVASRGQLTVGFTGLVISYTFNLTQSMGHLIRSLADLENNIVSVERIKEYSEVVQEVNLSVFFQLFINYFAVALLDSQIILFLLTPYQFF</sequence>
<dbReference type="InterPro" id="IPR036640">
    <property type="entry name" value="ABC1_TM_sf"/>
</dbReference>
<organism evidence="9 10">
    <name type="scientific">Protopolystoma xenopodis</name>
    <dbReference type="NCBI Taxonomy" id="117903"/>
    <lineage>
        <taxon>Eukaryota</taxon>
        <taxon>Metazoa</taxon>
        <taxon>Spiralia</taxon>
        <taxon>Lophotrochozoa</taxon>
        <taxon>Platyhelminthes</taxon>
        <taxon>Monogenea</taxon>
        <taxon>Polyopisthocotylea</taxon>
        <taxon>Polystomatidea</taxon>
        <taxon>Polystomatidae</taxon>
        <taxon>Protopolystoma</taxon>
    </lineage>
</organism>
<keyword evidence="1" id="KW-0813">Transport</keyword>
<proteinExistence type="predicted"/>
<accession>A0A448XDR8</accession>
<dbReference type="Proteomes" id="UP000784294">
    <property type="component" value="Unassembled WGS sequence"/>
</dbReference>
<gene>
    <name evidence="9" type="ORF">PXEA_LOCUS27596</name>
</gene>
<dbReference type="EMBL" id="CAAALY010247099">
    <property type="protein sequence ID" value="VEL34156.1"/>
    <property type="molecule type" value="Genomic_DNA"/>
</dbReference>
<evidence type="ECO:0000256" key="2">
    <source>
        <dbReference type="ARBA" id="ARBA00022692"/>
    </source>
</evidence>
<evidence type="ECO:0000259" key="8">
    <source>
        <dbReference type="PROSITE" id="PS50929"/>
    </source>
</evidence>
<dbReference type="GO" id="GO:0016020">
    <property type="term" value="C:membrane"/>
    <property type="evidence" value="ECO:0007669"/>
    <property type="project" value="InterPro"/>
</dbReference>
<dbReference type="Gene3D" id="1.20.1560.10">
    <property type="entry name" value="ABC transporter type 1, transmembrane domain"/>
    <property type="match status" value="1"/>
</dbReference>
<feature type="transmembrane region" description="Helical" evidence="7">
    <location>
        <begin position="159"/>
        <end position="182"/>
    </location>
</feature>
<reference evidence="9" key="1">
    <citation type="submission" date="2018-11" db="EMBL/GenBank/DDBJ databases">
        <authorList>
            <consortium name="Pathogen Informatics"/>
        </authorList>
    </citation>
    <scope>NUCLEOTIDE SEQUENCE</scope>
</reference>
<evidence type="ECO:0000313" key="9">
    <source>
        <dbReference type="EMBL" id="VEL34156.1"/>
    </source>
</evidence>
<feature type="transmembrane region" description="Helical" evidence="7">
    <location>
        <begin position="90"/>
        <end position="115"/>
    </location>
</feature>
<feature type="domain" description="ABC transmembrane type-1" evidence="8">
    <location>
        <begin position="13"/>
        <end position="137"/>
    </location>
</feature>
<keyword evidence="4" id="KW-0067">ATP-binding</keyword>
<keyword evidence="6 7" id="KW-0472">Membrane</keyword>
<evidence type="ECO:0000313" key="10">
    <source>
        <dbReference type="Proteomes" id="UP000784294"/>
    </source>
</evidence>
<dbReference type="PANTHER" id="PTHR24223">
    <property type="entry name" value="ATP-BINDING CASSETTE SUB-FAMILY C"/>
    <property type="match status" value="1"/>
</dbReference>
<evidence type="ECO:0000256" key="3">
    <source>
        <dbReference type="ARBA" id="ARBA00022741"/>
    </source>
</evidence>
<name>A0A448XDR8_9PLAT</name>